<sequence>MSDKKFNTWQHPYTPNPKYSKRVAYFCMEYAIHQPLKLYAGGLGYLAGSHMRSAYELKQNLIGIGIHWKYGYFNQTSDEFRQMTVQWQARNYNFLEDTGIVVPVYVDRHQIYVKAMYLRPEIFNTVPIYLLTTDIPENDYLAQTITHKLYDGDLAARIAQSIVLGIGGAKVVEALGGADIYHINEGHALPVAFYLYSKYRDLEEVKKRFVFTTHTPERAGNAVHEMWLLEKMSFFNFTPLPEIRKITQVEGDELDYTLTALRMAKIANGVSKIHGEVSRKMWEGNEGICPIISITNAQNKRYWADTDLVKALAVHDDEALLKRKRHLKKRLFETVGDQTGELFDPDVLTIVWARRFAGYKRPDLLIADYERFMALISRKDKPVQIIWAGKPYPLDQHGISTFNHLVRYTQKMPNCAVLTGYELTLSRLLKCGSDVWLNTPRRPQEASGTSGMTAAMNGSINFSILDGWVAEFARHGENAFIIPPVDTSLPLDEQDRIDCQNMYDILENEIIPLYYDHHDKWLEMMKRSMSEVTPYFDSGRMADEYYRLLYEA</sequence>
<dbReference type="PANTHER" id="PTHR42655">
    <property type="entry name" value="GLYCOGEN PHOSPHORYLASE"/>
    <property type="match status" value="1"/>
</dbReference>
<dbReference type="GO" id="GO:0030170">
    <property type="term" value="F:pyridoxal phosphate binding"/>
    <property type="evidence" value="ECO:0007669"/>
    <property type="project" value="InterPro"/>
</dbReference>
<dbReference type="InterPro" id="IPR052182">
    <property type="entry name" value="Glycogen/Maltodextrin_Phosph"/>
</dbReference>
<dbReference type="GO" id="GO:0005975">
    <property type="term" value="P:carbohydrate metabolic process"/>
    <property type="evidence" value="ECO:0007669"/>
    <property type="project" value="InterPro"/>
</dbReference>
<dbReference type="AlphaFoldDB" id="A0A1I2JLN9"/>
<proteinExistence type="inferred from homology"/>
<name>A0A1I2JLN9_9BACT</name>
<protein>
    <submittedName>
        <fullName evidence="2">Starch phosphorylase</fullName>
    </submittedName>
</protein>
<evidence type="ECO:0000256" key="1">
    <source>
        <dbReference type="ARBA" id="ARBA00006047"/>
    </source>
</evidence>
<reference evidence="2 3" key="1">
    <citation type="submission" date="2016-10" db="EMBL/GenBank/DDBJ databases">
        <authorList>
            <person name="de Groot N.N."/>
        </authorList>
    </citation>
    <scope>NUCLEOTIDE SEQUENCE [LARGE SCALE GENOMIC DNA]</scope>
    <source>
        <strain>GEY</strain>
        <strain evidence="3">DSM 9560</strain>
    </source>
</reference>
<dbReference type="EMBL" id="FONY01000057">
    <property type="protein sequence ID" value="SFF55815.1"/>
    <property type="molecule type" value="Genomic_DNA"/>
</dbReference>
<dbReference type="InterPro" id="IPR011834">
    <property type="entry name" value="Agluc_phsphrylas"/>
</dbReference>
<dbReference type="OrthoDB" id="9760804at2"/>
<accession>A0A1I2JLN9</accession>
<dbReference type="Proteomes" id="UP000199513">
    <property type="component" value="Unassembled WGS sequence"/>
</dbReference>
<evidence type="ECO:0000313" key="2">
    <source>
        <dbReference type="EMBL" id="SFF55815.1"/>
    </source>
</evidence>
<dbReference type="SUPFAM" id="SSF53756">
    <property type="entry name" value="UDP-Glycosyltransferase/glycogen phosphorylase"/>
    <property type="match status" value="1"/>
</dbReference>
<dbReference type="PANTHER" id="PTHR42655:SF1">
    <property type="entry name" value="GLYCOGEN PHOSPHORYLASE"/>
    <property type="match status" value="1"/>
</dbReference>
<dbReference type="Pfam" id="PF00343">
    <property type="entry name" value="Phosphorylase"/>
    <property type="match status" value="1"/>
</dbReference>
<dbReference type="STRING" id="1003.SAMN04488541_10579"/>
<keyword evidence="3" id="KW-1185">Reference proteome</keyword>
<dbReference type="NCBIfam" id="TIGR02094">
    <property type="entry name" value="more_P_ylases"/>
    <property type="match status" value="2"/>
</dbReference>
<comment type="similarity">
    <text evidence="1">Belongs to the glycogen phosphorylase family.</text>
</comment>
<organism evidence="2 3">
    <name type="scientific">Thermoflexibacter ruber</name>
    <dbReference type="NCBI Taxonomy" id="1003"/>
    <lineage>
        <taxon>Bacteria</taxon>
        <taxon>Pseudomonadati</taxon>
        <taxon>Bacteroidota</taxon>
        <taxon>Cytophagia</taxon>
        <taxon>Cytophagales</taxon>
        <taxon>Thermoflexibacteraceae</taxon>
        <taxon>Thermoflexibacter</taxon>
    </lineage>
</organism>
<dbReference type="GO" id="GO:0008184">
    <property type="term" value="F:glycogen phosphorylase activity"/>
    <property type="evidence" value="ECO:0007669"/>
    <property type="project" value="InterPro"/>
</dbReference>
<gene>
    <name evidence="2" type="ORF">SAMN04488541_10579</name>
</gene>
<evidence type="ECO:0000313" key="3">
    <source>
        <dbReference type="Proteomes" id="UP000199513"/>
    </source>
</evidence>
<dbReference type="RefSeq" id="WP_091549306.1">
    <property type="nucleotide sequence ID" value="NZ_FONY01000057.1"/>
</dbReference>
<dbReference type="Gene3D" id="3.40.50.2000">
    <property type="entry name" value="Glycogen Phosphorylase B"/>
    <property type="match status" value="2"/>
</dbReference>
<dbReference type="InterPro" id="IPR000811">
    <property type="entry name" value="Glyco_trans_35"/>
</dbReference>